<reference evidence="2 3" key="1">
    <citation type="journal article" date="2015" name="Nat. Commun.">
        <title>Outbred genome sequencing and CRISPR/Cas9 gene editing in butterflies.</title>
        <authorList>
            <person name="Li X."/>
            <person name="Fan D."/>
            <person name="Zhang W."/>
            <person name="Liu G."/>
            <person name="Zhang L."/>
            <person name="Zhao L."/>
            <person name="Fang X."/>
            <person name="Chen L."/>
            <person name="Dong Y."/>
            <person name="Chen Y."/>
            <person name="Ding Y."/>
            <person name="Zhao R."/>
            <person name="Feng M."/>
            <person name="Zhu Y."/>
            <person name="Feng Y."/>
            <person name="Jiang X."/>
            <person name="Zhu D."/>
            <person name="Xiang H."/>
            <person name="Feng X."/>
            <person name="Li S."/>
            <person name="Wang J."/>
            <person name="Zhang G."/>
            <person name="Kronforst M.R."/>
            <person name="Wang W."/>
        </authorList>
    </citation>
    <scope>NUCLEOTIDE SEQUENCE [LARGE SCALE GENOMIC DNA]</scope>
    <source>
        <strain evidence="2">Ya'a_city_454_Pm</strain>
        <tissue evidence="2">Whole body</tissue>
    </source>
</reference>
<dbReference type="Proteomes" id="UP000053240">
    <property type="component" value="Unassembled WGS sequence"/>
</dbReference>
<gene>
    <name evidence="2" type="ORF">RR48_02056</name>
</gene>
<keyword evidence="3" id="KW-1185">Reference proteome</keyword>
<accession>A0A0N0PF55</accession>
<sequence length="369" mass="42143">MQSEKCLQSARLSGACLQSARLSGACREQRANAAPVAEQRASAAPDDEQRARIAPANELVSKDSMPLLQTNSSVEDAGRTSPRTVSCQEKPKCLLPGSSSDALRHDAARALSTTRRALADFAAGPALYCGDALCYHDSWNKMFHRLNARVIDLRLKRCRALLKRYAQKKYREILFSDEKFFSVEESYNKQNDKVYAHSSEEASNSLMVWLGVSYWGLTEVHFCEKGVKTNAVVYQNTVLTNLAEPVSHTMFNNRHWVFQQDSAPAHRAKSIQDWLAAREIDFIRHEDWPSSSPDLNPLDYKIWTLFKNKTLETLNIFGGTLYVEMHELIVYNNNMYGYIIHSLLRYTCQLKFSRLAFQSRDLYKYFDPK</sequence>
<dbReference type="InterPro" id="IPR036397">
    <property type="entry name" value="RNaseH_sf"/>
</dbReference>
<protein>
    <submittedName>
        <fullName evidence="2">Transposable element Tc3 transposase</fullName>
    </submittedName>
</protein>
<dbReference type="PANTHER" id="PTHR46068">
    <property type="entry name" value="PROTEIN CBG27172"/>
    <property type="match status" value="1"/>
</dbReference>
<dbReference type="STRING" id="76193.A0A0N0PF55"/>
<dbReference type="InParanoid" id="A0A0N0PF55"/>
<dbReference type="Gene3D" id="3.30.420.10">
    <property type="entry name" value="Ribonuclease H-like superfamily/Ribonuclease H"/>
    <property type="match status" value="1"/>
</dbReference>
<proteinExistence type="predicted"/>
<dbReference type="EMBL" id="KQ459680">
    <property type="protein sequence ID" value="KPJ20472.1"/>
    <property type="molecule type" value="Genomic_DNA"/>
</dbReference>
<name>A0A0N0PF55_PAPMA</name>
<dbReference type="PANTHER" id="PTHR46068:SF1">
    <property type="entry name" value="TRANSPOSASE IS30-LIKE HTH DOMAIN-CONTAINING PROTEIN"/>
    <property type="match status" value="1"/>
</dbReference>
<organism evidence="2 3">
    <name type="scientific">Papilio machaon</name>
    <name type="common">Old World swallowtail butterfly</name>
    <dbReference type="NCBI Taxonomy" id="76193"/>
    <lineage>
        <taxon>Eukaryota</taxon>
        <taxon>Metazoa</taxon>
        <taxon>Ecdysozoa</taxon>
        <taxon>Arthropoda</taxon>
        <taxon>Hexapoda</taxon>
        <taxon>Insecta</taxon>
        <taxon>Pterygota</taxon>
        <taxon>Neoptera</taxon>
        <taxon>Endopterygota</taxon>
        <taxon>Lepidoptera</taxon>
        <taxon>Glossata</taxon>
        <taxon>Ditrysia</taxon>
        <taxon>Papilionoidea</taxon>
        <taxon>Papilionidae</taxon>
        <taxon>Papilioninae</taxon>
        <taxon>Papilio</taxon>
    </lineage>
</organism>
<dbReference type="GO" id="GO:0003676">
    <property type="term" value="F:nucleic acid binding"/>
    <property type="evidence" value="ECO:0007669"/>
    <property type="project" value="InterPro"/>
</dbReference>
<dbReference type="AlphaFoldDB" id="A0A0N0PF55"/>
<evidence type="ECO:0000256" key="1">
    <source>
        <dbReference type="SAM" id="MobiDB-lite"/>
    </source>
</evidence>
<evidence type="ECO:0000313" key="2">
    <source>
        <dbReference type="EMBL" id="KPJ20472.1"/>
    </source>
</evidence>
<evidence type="ECO:0000313" key="3">
    <source>
        <dbReference type="Proteomes" id="UP000053240"/>
    </source>
</evidence>
<feature type="region of interest" description="Disordered" evidence="1">
    <location>
        <begin position="31"/>
        <end position="51"/>
    </location>
</feature>